<gene>
    <name evidence="1" type="ORF">EVAR_80415_1</name>
</gene>
<protein>
    <recommendedName>
        <fullName evidence="3">RNA-directed DNA polymerase from mobile element jockey</fullName>
    </recommendedName>
</protein>
<evidence type="ECO:0000313" key="2">
    <source>
        <dbReference type="Proteomes" id="UP000299102"/>
    </source>
</evidence>
<dbReference type="SUPFAM" id="SSF56219">
    <property type="entry name" value="DNase I-like"/>
    <property type="match status" value="1"/>
</dbReference>
<dbReference type="InterPro" id="IPR036691">
    <property type="entry name" value="Endo/exonu/phosph_ase_sf"/>
</dbReference>
<reference evidence="1 2" key="1">
    <citation type="journal article" date="2019" name="Commun. Biol.">
        <title>The bagworm genome reveals a unique fibroin gene that provides high tensile strength.</title>
        <authorList>
            <person name="Kono N."/>
            <person name="Nakamura H."/>
            <person name="Ohtoshi R."/>
            <person name="Tomita M."/>
            <person name="Numata K."/>
            <person name="Arakawa K."/>
        </authorList>
    </citation>
    <scope>NUCLEOTIDE SEQUENCE [LARGE SCALE GENOMIC DNA]</scope>
</reference>
<sequence>MSTPGCSSFNSQVGRRKPKNITLLSFNANGLQSNVPELTKCMSEHNIDIALIQETFLKPNMNKACTIAGYVQIRTDRTHGRKGALPSITNAPYIAAH</sequence>
<dbReference type="OrthoDB" id="7487383at2759"/>
<dbReference type="AlphaFoldDB" id="A0A4C1VIB6"/>
<evidence type="ECO:0000313" key="1">
    <source>
        <dbReference type="EMBL" id="GBP38132.1"/>
    </source>
</evidence>
<proteinExistence type="predicted"/>
<organism evidence="1 2">
    <name type="scientific">Eumeta variegata</name>
    <name type="common">Bagworm moth</name>
    <name type="synonym">Eumeta japonica</name>
    <dbReference type="NCBI Taxonomy" id="151549"/>
    <lineage>
        <taxon>Eukaryota</taxon>
        <taxon>Metazoa</taxon>
        <taxon>Ecdysozoa</taxon>
        <taxon>Arthropoda</taxon>
        <taxon>Hexapoda</taxon>
        <taxon>Insecta</taxon>
        <taxon>Pterygota</taxon>
        <taxon>Neoptera</taxon>
        <taxon>Endopterygota</taxon>
        <taxon>Lepidoptera</taxon>
        <taxon>Glossata</taxon>
        <taxon>Ditrysia</taxon>
        <taxon>Tineoidea</taxon>
        <taxon>Psychidae</taxon>
        <taxon>Oiketicinae</taxon>
        <taxon>Eumeta</taxon>
    </lineage>
</organism>
<keyword evidence="2" id="KW-1185">Reference proteome</keyword>
<evidence type="ECO:0008006" key="3">
    <source>
        <dbReference type="Google" id="ProtNLM"/>
    </source>
</evidence>
<name>A0A4C1VIB6_EUMVA</name>
<comment type="caution">
    <text evidence="1">The sequence shown here is derived from an EMBL/GenBank/DDBJ whole genome shotgun (WGS) entry which is preliminary data.</text>
</comment>
<dbReference type="Proteomes" id="UP000299102">
    <property type="component" value="Unassembled WGS sequence"/>
</dbReference>
<dbReference type="Gene3D" id="3.60.10.10">
    <property type="entry name" value="Endonuclease/exonuclease/phosphatase"/>
    <property type="match status" value="1"/>
</dbReference>
<accession>A0A4C1VIB6</accession>
<dbReference type="EMBL" id="BGZK01000344">
    <property type="protein sequence ID" value="GBP38132.1"/>
    <property type="molecule type" value="Genomic_DNA"/>
</dbReference>